<keyword evidence="6" id="KW-0143">Chaperone</keyword>
<evidence type="ECO:0000256" key="2">
    <source>
        <dbReference type="ARBA" id="ARBA00022475"/>
    </source>
</evidence>
<keyword evidence="2" id="KW-1003">Cell membrane</keyword>
<comment type="subcellular location">
    <subcellularLocation>
        <location evidence="1">Cell membrane</location>
        <topology evidence="1">Single-pass type II membrane protein</topology>
    </subcellularLocation>
</comment>
<dbReference type="PIRSF" id="PIRSF006170">
    <property type="entry name" value="YfgM"/>
    <property type="match status" value="1"/>
</dbReference>
<keyword evidence="3 9" id="KW-0812">Transmembrane</keyword>
<dbReference type="InterPro" id="IPR018704">
    <property type="entry name" value="SecYEG/CpoB_TPR"/>
</dbReference>
<organism evidence="11 12">
    <name type="scientific">Thiomicrorhabdus lithotrophica</name>
    <dbReference type="NCBI Taxonomy" id="2949997"/>
    <lineage>
        <taxon>Bacteria</taxon>
        <taxon>Pseudomonadati</taxon>
        <taxon>Pseudomonadota</taxon>
        <taxon>Gammaproteobacteria</taxon>
        <taxon>Thiotrichales</taxon>
        <taxon>Piscirickettsiaceae</taxon>
        <taxon>Thiomicrorhabdus</taxon>
    </lineage>
</organism>
<evidence type="ECO:0000256" key="3">
    <source>
        <dbReference type="ARBA" id="ARBA00022692"/>
    </source>
</evidence>
<name>A0ABY8C7Q1_9GAMM</name>
<dbReference type="EMBL" id="CP102381">
    <property type="protein sequence ID" value="WEJ61991.1"/>
    <property type="molecule type" value="Genomic_DNA"/>
</dbReference>
<comment type="similarity">
    <text evidence="7">Belongs to the YfgM family.</text>
</comment>
<accession>A0ABY8C7Q1</accession>
<evidence type="ECO:0000256" key="7">
    <source>
        <dbReference type="ARBA" id="ARBA00024197"/>
    </source>
</evidence>
<reference evidence="11 12" key="1">
    <citation type="submission" date="2022-06" db="EMBL/GenBank/DDBJ databases">
        <title>Thiomicrohabdus sp. nov, an obligately chemolithoautotrophic, sulfur-oxidizing bacterium isolated from beach of Guanyin Mountain. Amoy.</title>
        <authorList>
            <person name="Zhu H."/>
        </authorList>
    </citation>
    <scope>NUCLEOTIDE SEQUENCE [LARGE SCALE GENOMIC DNA]</scope>
    <source>
        <strain evidence="11 12">XGS-01</strain>
    </source>
</reference>
<dbReference type="PANTHER" id="PTHR38035:SF1">
    <property type="entry name" value="ANCILLARY SECYEG TRANSLOCON SUBUNIT"/>
    <property type="match status" value="1"/>
</dbReference>
<keyword evidence="5 9" id="KW-0472">Membrane</keyword>
<proteinExistence type="inferred from homology"/>
<feature type="transmembrane region" description="Helical" evidence="9">
    <location>
        <begin position="25"/>
        <end position="42"/>
    </location>
</feature>
<evidence type="ECO:0000259" key="10">
    <source>
        <dbReference type="Pfam" id="PF09976"/>
    </source>
</evidence>
<feature type="domain" description="Ancillary SecYEG translocon subunit/Cell division coordinator CpoB TPR" evidence="10">
    <location>
        <begin position="15"/>
        <end position="213"/>
    </location>
</feature>
<evidence type="ECO:0000256" key="6">
    <source>
        <dbReference type="ARBA" id="ARBA00023186"/>
    </source>
</evidence>
<dbReference type="Gene3D" id="1.25.40.10">
    <property type="entry name" value="Tetratricopeptide repeat domain"/>
    <property type="match status" value="1"/>
</dbReference>
<evidence type="ECO:0000256" key="8">
    <source>
        <dbReference type="ARBA" id="ARBA00024235"/>
    </source>
</evidence>
<protein>
    <recommendedName>
        <fullName evidence="8">Ancillary SecYEG translocon subunit</fullName>
    </recommendedName>
</protein>
<dbReference type="Pfam" id="PF09976">
    <property type="entry name" value="TPR_21"/>
    <property type="match status" value="1"/>
</dbReference>
<dbReference type="Proteomes" id="UP001222275">
    <property type="component" value="Chromosome"/>
</dbReference>
<evidence type="ECO:0000256" key="5">
    <source>
        <dbReference type="ARBA" id="ARBA00023136"/>
    </source>
</evidence>
<evidence type="ECO:0000256" key="9">
    <source>
        <dbReference type="SAM" id="Phobius"/>
    </source>
</evidence>
<dbReference type="PANTHER" id="PTHR38035">
    <property type="entry name" value="UPF0070 PROTEIN YFGM"/>
    <property type="match status" value="1"/>
</dbReference>
<dbReference type="InterPro" id="IPR011990">
    <property type="entry name" value="TPR-like_helical_dom_sf"/>
</dbReference>
<gene>
    <name evidence="11" type="ORF">NR989_08190</name>
</gene>
<dbReference type="InterPro" id="IPR026039">
    <property type="entry name" value="YfgM"/>
</dbReference>
<evidence type="ECO:0000313" key="11">
    <source>
        <dbReference type="EMBL" id="WEJ61991.1"/>
    </source>
</evidence>
<keyword evidence="4 9" id="KW-1133">Transmembrane helix</keyword>
<dbReference type="RefSeq" id="WP_275594248.1">
    <property type="nucleotide sequence ID" value="NZ_CP102381.1"/>
</dbReference>
<evidence type="ECO:0000256" key="1">
    <source>
        <dbReference type="ARBA" id="ARBA00004401"/>
    </source>
</evidence>
<dbReference type="SUPFAM" id="SSF48452">
    <property type="entry name" value="TPR-like"/>
    <property type="match status" value="1"/>
</dbReference>
<sequence>MSRYETEEEQIEAFKSWWNKNGTQLLSAILVIVLAFSGWRYWTNTQYVESVNASSMYEVLQVNLQQGSFGEVSREALKLIQEQPKSPYAVGAALLFATYSYDKGDTQEAIDHLNWVANNAEDSALKVTAHIRLARIYTDSKKFTEAEAELSKLESMNLSGAAKGNLDYATGMVAIQQQESEKAFTSFTAVINNPETEKNLLGLAQIQLDDLAK</sequence>
<keyword evidence="12" id="KW-1185">Reference proteome</keyword>
<evidence type="ECO:0000313" key="12">
    <source>
        <dbReference type="Proteomes" id="UP001222275"/>
    </source>
</evidence>
<evidence type="ECO:0000256" key="4">
    <source>
        <dbReference type="ARBA" id="ARBA00022989"/>
    </source>
</evidence>